<dbReference type="EMBL" id="DAKRPA010000284">
    <property type="protein sequence ID" value="DAZ93884.1"/>
    <property type="molecule type" value="Genomic_DNA"/>
</dbReference>
<keyword evidence="2" id="KW-0812">Transmembrane</keyword>
<feature type="transmembrane region" description="Helical" evidence="2">
    <location>
        <begin position="790"/>
        <end position="810"/>
    </location>
</feature>
<name>A0AAV2YMH0_9STRA</name>
<evidence type="ECO:0000313" key="4">
    <source>
        <dbReference type="Proteomes" id="UP001146120"/>
    </source>
</evidence>
<dbReference type="Proteomes" id="UP001146120">
    <property type="component" value="Unassembled WGS sequence"/>
</dbReference>
<sequence>MAQRKDWDSPPQTPLSPLDGMEAEMATWRTPPPMLGEEPVTAVSGDQLRMNMGVRVHRLLIGTSFVVAVLVTAMILSQTIYTYPEGVEEGDRKKKLDMYNSRSGSVTSLFMKPIEMTATMLLAVMVLCFATRFVVVSEPTWTTKLSVLAVSVGVSYLLSNGLASLNIQLLDGKPVAHMSSQDLMSMALLHENNSAPVSSVNNLWSERTPKNAITNTIMRTAIYPPIVKPLPKCSITTGPRPSSVSVNYGFRLNTWQNFMFQNALDQEFATNNSIKIYMNETRQNAAPINVSTLPMNVSMASNLLTNGLMFAYSWVRWWNKGLNYNDIFQKKFQTAFGNRTTDDVAKGAKQMPLNDVLDLVAPTNGSVDPAQWLATRSRALLRSALAPHVNISYIASSIKFKHMDLSDDITMDIITFELPLWKGYLDRRLVANDNSTALVNTGLNHSAATGITERSDDWEAEQEQRTVYYDLDTTTDCGPWSPQCLVESLEYLNKQPMVPEHRIRAVGVCLNDDGTEDLVMTEQLYKKTVRAGQLASVSLRRVPACNQTSKNAMFIAGSSYRIVGDAMVAGGRPNTPTDEGEKPSLSTSRATLVNPRKVYTFSVARIGWKHVNLAKRFHATCDSPKDNCEGLSFPLEREAANRPPQHLVVSKSLLPTDVLQPYAYADAFYDESSTQSVPICQTAVFTNQVNTQFFDLALGHNFQNLQWAPERMSGENCSVNVDKYVHTVVSNHFYMEGTLQPVYTSALFFLFQNAGVKEVLQDAQADPGTLKCDRVVTPVDVVVSIPDKNAMMTIVGCGLLVFACIGVVIVEKRRALQRDVTADTAVRVLMDQSKYPAFLLRKNVVANDKGQLTVDDGVVVDRIALRAKRSKLEHTETA</sequence>
<organism evidence="3 4">
    <name type="scientific">Lagenidium giganteum</name>
    <dbReference type="NCBI Taxonomy" id="4803"/>
    <lineage>
        <taxon>Eukaryota</taxon>
        <taxon>Sar</taxon>
        <taxon>Stramenopiles</taxon>
        <taxon>Oomycota</taxon>
        <taxon>Peronosporomycetes</taxon>
        <taxon>Pythiales</taxon>
        <taxon>Pythiaceae</taxon>
    </lineage>
</organism>
<dbReference type="AlphaFoldDB" id="A0AAV2YMH0"/>
<protein>
    <recommendedName>
        <fullName evidence="5">Transmembrane protein</fullName>
    </recommendedName>
</protein>
<gene>
    <name evidence="3" type="ORF">N0F65_004731</name>
</gene>
<keyword evidence="2" id="KW-1133">Transmembrane helix</keyword>
<evidence type="ECO:0000256" key="1">
    <source>
        <dbReference type="SAM" id="MobiDB-lite"/>
    </source>
</evidence>
<keyword evidence="4" id="KW-1185">Reference proteome</keyword>
<accession>A0AAV2YMH0</accession>
<comment type="caution">
    <text evidence="3">The sequence shown here is derived from an EMBL/GenBank/DDBJ whole genome shotgun (WGS) entry which is preliminary data.</text>
</comment>
<feature type="transmembrane region" description="Helical" evidence="2">
    <location>
        <begin position="116"/>
        <end position="135"/>
    </location>
</feature>
<feature type="transmembrane region" description="Helical" evidence="2">
    <location>
        <begin position="147"/>
        <end position="170"/>
    </location>
</feature>
<keyword evidence="2" id="KW-0472">Membrane</keyword>
<evidence type="ECO:0000256" key="2">
    <source>
        <dbReference type="SAM" id="Phobius"/>
    </source>
</evidence>
<proteinExistence type="predicted"/>
<evidence type="ECO:0008006" key="5">
    <source>
        <dbReference type="Google" id="ProtNLM"/>
    </source>
</evidence>
<feature type="region of interest" description="Disordered" evidence="1">
    <location>
        <begin position="1"/>
        <end position="20"/>
    </location>
</feature>
<reference evidence="3" key="2">
    <citation type="journal article" date="2023" name="Microbiol Resour">
        <title>Decontamination and Annotation of the Draft Genome Sequence of the Oomycete Lagenidium giganteum ARSEF 373.</title>
        <authorList>
            <person name="Morgan W.R."/>
            <person name="Tartar A."/>
        </authorList>
    </citation>
    <scope>NUCLEOTIDE SEQUENCE</scope>
    <source>
        <strain evidence="3">ARSEF 373</strain>
    </source>
</reference>
<reference evidence="3" key="1">
    <citation type="submission" date="2022-11" db="EMBL/GenBank/DDBJ databases">
        <authorList>
            <person name="Morgan W.R."/>
            <person name="Tartar A."/>
        </authorList>
    </citation>
    <scope>NUCLEOTIDE SEQUENCE</scope>
    <source>
        <strain evidence="3">ARSEF 373</strain>
    </source>
</reference>
<evidence type="ECO:0000313" key="3">
    <source>
        <dbReference type="EMBL" id="DAZ93884.1"/>
    </source>
</evidence>
<feature type="transmembrane region" description="Helical" evidence="2">
    <location>
        <begin position="59"/>
        <end position="81"/>
    </location>
</feature>